<feature type="region of interest" description="Disordered" evidence="1">
    <location>
        <begin position="64"/>
        <end position="104"/>
    </location>
</feature>
<dbReference type="Pfam" id="PF06221">
    <property type="entry name" value="zf-C2HC5"/>
    <property type="match status" value="1"/>
</dbReference>
<feature type="region of interest" description="Disordered" evidence="1">
    <location>
        <begin position="139"/>
        <end position="161"/>
    </location>
</feature>
<dbReference type="GO" id="GO:0072344">
    <property type="term" value="P:rescue of stalled ribosome"/>
    <property type="evidence" value="ECO:0007669"/>
    <property type="project" value="InterPro"/>
</dbReference>
<feature type="compositionally biased region" description="Low complexity" evidence="1">
    <location>
        <begin position="327"/>
        <end position="348"/>
    </location>
</feature>
<feature type="compositionally biased region" description="Basic and acidic residues" evidence="1">
    <location>
        <begin position="408"/>
        <end position="421"/>
    </location>
</feature>
<proteinExistence type="predicted"/>
<reference evidence="3" key="1">
    <citation type="submission" date="2016-04" db="EMBL/GenBank/DDBJ databases">
        <authorList>
            <person name="Nguyen H.D."/>
            <person name="Samba Siva P."/>
            <person name="Cullis J."/>
            <person name="Levesque C.A."/>
            <person name="Hambleton S."/>
        </authorList>
    </citation>
    <scope>NUCLEOTIDE SEQUENCE</scope>
    <source>
        <strain evidence="3">DAOMC 236426</strain>
    </source>
</reference>
<dbReference type="GO" id="GO:0008270">
    <property type="term" value="F:zinc ion binding"/>
    <property type="evidence" value="ECO:0007669"/>
    <property type="project" value="InterPro"/>
</dbReference>
<feature type="domain" description="TRIP4/RQT4 C2HC5-type zinc finger" evidence="2">
    <location>
        <begin position="221"/>
        <end position="271"/>
    </location>
</feature>
<feature type="compositionally biased region" description="Acidic residues" evidence="1">
    <location>
        <begin position="437"/>
        <end position="450"/>
    </location>
</feature>
<feature type="region of interest" description="Disordered" evidence="1">
    <location>
        <begin position="499"/>
        <end position="552"/>
    </location>
</feature>
<name>A0A8X7MMP3_9BASI</name>
<feature type="region of interest" description="Disordered" evidence="1">
    <location>
        <begin position="304"/>
        <end position="355"/>
    </location>
</feature>
<dbReference type="AlphaFoldDB" id="A0A8X7MMP3"/>
<dbReference type="GO" id="GO:0005634">
    <property type="term" value="C:nucleus"/>
    <property type="evidence" value="ECO:0007669"/>
    <property type="project" value="InterPro"/>
</dbReference>
<organism evidence="3 4">
    <name type="scientific">Tilletia controversa</name>
    <name type="common">dwarf bunt fungus</name>
    <dbReference type="NCBI Taxonomy" id="13291"/>
    <lineage>
        <taxon>Eukaryota</taxon>
        <taxon>Fungi</taxon>
        <taxon>Dikarya</taxon>
        <taxon>Basidiomycota</taxon>
        <taxon>Ustilaginomycotina</taxon>
        <taxon>Exobasidiomycetes</taxon>
        <taxon>Tilletiales</taxon>
        <taxon>Tilletiaceae</taxon>
        <taxon>Tilletia</taxon>
    </lineage>
</organism>
<reference evidence="3" key="2">
    <citation type="journal article" date="2019" name="IMA Fungus">
        <title>Genome sequencing and comparison of five Tilletia species to identify candidate genes for the detection of regulated species infecting wheat.</title>
        <authorList>
            <person name="Nguyen H.D.T."/>
            <person name="Sultana T."/>
            <person name="Kesanakurti P."/>
            <person name="Hambleton S."/>
        </authorList>
    </citation>
    <scope>NUCLEOTIDE SEQUENCE</scope>
    <source>
        <strain evidence="3">DAOMC 236426</strain>
    </source>
</reference>
<evidence type="ECO:0000259" key="2">
    <source>
        <dbReference type="Pfam" id="PF06221"/>
    </source>
</evidence>
<dbReference type="Proteomes" id="UP000077684">
    <property type="component" value="Unassembled WGS sequence"/>
</dbReference>
<evidence type="ECO:0000313" key="3">
    <source>
        <dbReference type="EMBL" id="KAE8241479.1"/>
    </source>
</evidence>
<protein>
    <recommendedName>
        <fullName evidence="2">TRIP4/RQT4 C2HC5-type zinc finger domain-containing protein</fullName>
    </recommendedName>
</protein>
<dbReference type="EMBL" id="LWDE02001332">
    <property type="protein sequence ID" value="KAE8241479.1"/>
    <property type="molecule type" value="Genomic_DNA"/>
</dbReference>
<dbReference type="InterPro" id="IPR009349">
    <property type="entry name" value="TRIP4/RQT4_C2HC5_Znf"/>
</dbReference>
<keyword evidence="4" id="KW-1185">Reference proteome</keyword>
<evidence type="ECO:0000256" key="1">
    <source>
        <dbReference type="SAM" id="MobiDB-lite"/>
    </source>
</evidence>
<evidence type="ECO:0000313" key="4">
    <source>
        <dbReference type="Proteomes" id="UP000077684"/>
    </source>
</evidence>
<gene>
    <name evidence="3" type="ORF">A4X06_0g7522</name>
</gene>
<sequence length="552" mass="59085">MVNTTVTRLAELTGLDNDSVESQLLPFLSTFTSPASLRVHLVDLLGSSEQAASFISQYVAQRFPNAPRSQPQPSSSQPRQQQAKQHGKQKLTPKQRLLQPATAKRVVKETPEAFGPIGTVYHKDKDFVLDGYRRPAVISAPHGPASVPTPPPTSENEAASTSYQQPTLIAAADQPPTADVAAPELETIAPTAAMRELDALLAELVVSEDNQGSAPPELVLCFCQGRVHPLHPQQPLCPTCALPLCTSLLPSPLHPLSRCPSCARSPILPPTSPLRTHLIASLQSQRLALEIEERQRIERVRRERRARDENWKERSAAAENAFPALDGHSGSSGTSSPFMTSSHSHPPTGTYGMAGYGPRSNAVAIALGRRAPTENERAALQQRTHRVLRIPTKGAPPAKRASKKSKKVKAEGAKNASKESAARNNTATPTAAVVTPDEADESDDDDDADADLGSSAVEVTITILVPDTDDDGWPALAHQAPSSLSSAAGVDDAQQAAIQRQRAMARTVGGHRPLANPRLEAGSRPTYTARKEREARRAAWLAAGEDGGDHDE</sequence>
<dbReference type="GO" id="GO:0180022">
    <property type="term" value="C:RQC-trigger complex"/>
    <property type="evidence" value="ECO:0007669"/>
    <property type="project" value="InterPro"/>
</dbReference>
<feature type="compositionally biased region" description="Low complexity" evidence="1">
    <location>
        <begin position="67"/>
        <end position="82"/>
    </location>
</feature>
<feature type="compositionally biased region" description="Low complexity" evidence="1">
    <location>
        <begin position="422"/>
        <end position="436"/>
    </location>
</feature>
<feature type="compositionally biased region" description="Basic and acidic residues" evidence="1">
    <location>
        <begin position="304"/>
        <end position="316"/>
    </location>
</feature>
<feature type="region of interest" description="Disordered" evidence="1">
    <location>
        <begin position="373"/>
        <end position="451"/>
    </location>
</feature>
<accession>A0A8X7MMP3</accession>
<comment type="caution">
    <text evidence="3">The sequence shown here is derived from an EMBL/GenBank/DDBJ whole genome shotgun (WGS) entry which is preliminary data.</text>
</comment>